<feature type="transmembrane region" description="Helical" evidence="11">
    <location>
        <begin position="315"/>
        <end position="335"/>
    </location>
</feature>
<feature type="transmembrane region" description="Helical" evidence="11">
    <location>
        <begin position="211"/>
        <end position="241"/>
    </location>
</feature>
<comment type="pathway">
    <text evidence="2">Glycolipid biosynthesis; glycosylphosphatidylinositol-anchor biosynthesis.</text>
</comment>
<comment type="subcellular location">
    <subcellularLocation>
        <location evidence="1">Endoplasmic reticulum membrane</location>
        <topology evidence="1">Multi-pass membrane protein</topology>
    </subcellularLocation>
</comment>
<evidence type="ECO:0000256" key="11">
    <source>
        <dbReference type="SAM" id="Phobius"/>
    </source>
</evidence>
<keyword evidence="5" id="KW-0808">Transferase</keyword>
<evidence type="ECO:0000256" key="9">
    <source>
        <dbReference type="ARBA" id="ARBA00023136"/>
    </source>
</evidence>
<dbReference type="EMBL" id="BOPH01000060">
    <property type="protein sequence ID" value="GIJ69311.1"/>
    <property type="molecule type" value="Genomic_DNA"/>
</dbReference>
<feature type="region of interest" description="Disordered" evidence="10">
    <location>
        <begin position="1"/>
        <end position="42"/>
    </location>
</feature>
<evidence type="ECO:0000256" key="2">
    <source>
        <dbReference type="ARBA" id="ARBA00004687"/>
    </source>
</evidence>
<evidence type="ECO:0000256" key="6">
    <source>
        <dbReference type="ARBA" id="ARBA00022692"/>
    </source>
</evidence>
<name>A0A8J4EC38_9ACTN</name>
<keyword evidence="4" id="KW-0328">Glycosyltransferase</keyword>
<dbReference type="InterPro" id="IPR007315">
    <property type="entry name" value="PIG-V/Gpi18"/>
</dbReference>
<evidence type="ECO:0000256" key="4">
    <source>
        <dbReference type="ARBA" id="ARBA00022676"/>
    </source>
</evidence>
<proteinExistence type="predicted"/>
<keyword evidence="7" id="KW-0256">Endoplasmic reticulum</keyword>
<comment type="caution">
    <text evidence="12">The sequence shown here is derived from an EMBL/GenBank/DDBJ whole genome shotgun (WGS) entry which is preliminary data.</text>
</comment>
<evidence type="ECO:0000256" key="8">
    <source>
        <dbReference type="ARBA" id="ARBA00022989"/>
    </source>
</evidence>
<feature type="transmembrane region" description="Helical" evidence="11">
    <location>
        <begin position="347"/>
        <end position="365"/>
    </location>
</feature>
<feature type="transmembrane region" description="Helical" evidence="11">
    <location>
        <begin position="371"/>
        <end position="389"/>
    </location>
</feature>
<feature type="transmembrane region" description="Helical" evidence="11">
    <location>
        <begin position="396"/>
        <end position="419"/>
    </location>
</feature>
<keyword evidence="13" id="KW-1185">Reference proteome</keyword>
<evidence type="ECO:0000256" key="3">
    <source>
        <dbReference type="ARBA" id="ARBA00022502"/>
    </source>
</evidence>
<dbReference type="Proteomes" id="UP000635606">
    <property type="component" value="Unassembled WGS sequence"/>
</dbReference>
<keyword evidence="6 11" id="KW-0812">Transmembrane</keyword>
<dbReference type="UniPathway" id="UPA00196"/>
<feature type="transmembrane region" description="Helical" evidence="11">
    <location>
        <begin position="141"/>
        <end position="162"/>
    </location>
</feature>
<gene>
    <name evidence="12" type="ORF">Voc01_042280</name>
</gene>
<accession>A0A8J4EC38</accession>
<feature type="transmembrane region" description="Helical" evidence="11">
    <location>
        <begin position="253"/>
        <end position="272"/>
    </location>
</feature>
<evidence type="ECO:0000256" key="10">
    <source>
        <dbReference type="SAM" id="MobiDB-lite"/>
    </source>
</evidence>
<dbReference type="AlphaFoldDB" id="A0A8J4EC38"/>
<keyword evidence="8 11" id="KW-1133">Transmembrane helix</keyword>
<evidence type="ECO:0000256" key="5">
    <source>
        <dbReference type="ARBA" id="ARBA00022679"/>
    </source>
</evidence>
<dbReference type="GO" id="GO:0000009">
    <property type="term" value="F:alpha-1,6-mannosyltransferase activity"/>
    <property type="evidence" value="ECO:0007669"/>
    <property type="project" value="InterPro"/>
</dbReference>
<sequence length="420" mass="45250">MTTAESVERDEPAAPDGKRATSDPPPDEDPAEGPADGPAEDDASPLGRMAWIAAPLSIYLATRIVQFWVLEWMLPPGSLMRDKLLAWDASWFVRVAQEGYPTSYQYGPNGELLGSTLAFFPGYPLMIRAVAAVTGLEHGTAAIALAWIFGGVVAVLLCALATRLWDRRVALALVTLVCVQPMSVVFTMAYSEPMFLALVLASLLAVHKDRWLLGGLFGFLAGLTRPTGAALALALIVAAVLHVRNGSLGRRRWLAVVGAGVACLGAPSYLFWVGRRLDDWPAWFKVQSAGWGTTTDYGVMVFTFVRDSFRAGDGWVQMSVALILVAAVALALLSVVMMFRGEIWPPLVVYGLVALALVVGQAGYYHSKPRLLVPVLLTLVPPAIALGRAKPRTAAAALVAFGLFGLWYGAHMIMVWRYAI</sequence>
<keyword evidence="9 11" id="KW-0472">Membrane</keyword>
<evidence type="ECO:0000313" key="13">
    <source>
        <dbReference type="Proteomes" id="UP000635606"/>
    </source>
</evidence>
<dbReference type="GO" id="GO:0004376">
    <property type="term" value="F:GPI mannosyltransferase activity"/>
    <property type="evidence" value="ECO:0007669"/>
    <property type="project" value="InterPro"/>
</dbReference>
<protein>
    <submittedName>
        <fullName evidence="12">Membrane protein</fullName>
    </submittedName>
</protein>
<reference evidence="12" key="1">
    <citation type="submission" date="2021-01" db="EMBL/GenBank/DDBJ databases">
        <title>Whole genome shotgun sequence of Virgisporangium ochraceum NBRC 16418.</title>
        <authorList>
            <person name="Komaki H."/>
            <person name="Tamura T."/>
        </authorList>
    </citation>
    <scope>NUCLEOTIDE SEQUENCE</scope>
    <source>
        <strain evidence="12">NBRC 16418</strain>
    </source>
</reference>
<dbReference type="GO" id="GO:0006506">
    <property type="term" value="P:GPI anchor biosynthetic process"/>
    <property type="evidence" value="ECO:0007669"/>
    <property type="project" value="UniProtKB-UniPathway"/>
</dbReference>
<evidence type="ECO:0000256" key="7">
    <source>
        <dbReference type="ARBA" id="ARBA00022824"/>
    </source>
</evidence>
<dbReference type="RefSeq" id="WP_203929236.1">
    <property type="nucleotide sequence ID" value="NZ_BOPH01000060.1"/>
</dbReference>
<evidence type="ECO:0000313" key="12">
    <source>
        <dbReference type="EMBL" id="GIJ69311.1"/>
    </source>
</evidence>
<keyword evidence="3" id="KW-0337">GPI-anchor biosynthesis</keyword>
<dbReference type="PANTHER" id="PTHR12468:SF2">
    <property type="entry name" value="GPI MANNOSYLTRANSFERASE 2"/>
    <property type="match status" value="1"/>
</dbReference>
<evidence type="ECO:0000256" key="1">
    <source>
        <dbReference type="ARBA" id="ARBA00004477"/>
    </source>
</evidence>
<feature type="transmembrane region" description="Helical" evidence="11">
    <location>
        <begin position="169"/>
        <end position="191"/>
    </location>
</feature>
<dbReference type="PANTHER" id="PTHR12468">
    <property type="entry name" value="GPI MANNOSYLTRANSFERASE 2"/>
    <property type="match status" value="1"/>
</dbReference>
<dbReference type="GO" id="GO:0016020">
    <property type="term" value="C:membrane"/>
    <property type="evidence" value="ECO:0007669"/>
    <property type="project" value="GOC"/>
</dbReference>
<feature type="compositionally biased region" description="Basic and acidic residues" evidence="10">
    <location>
        <begin position="1"/>
        <end position="21"/>
    </location>
</feature>
<organism evidence="12 13">
    <name type="scientific">Virgisporangium ochraceum</name>
    <dbReference type="NCBI Taxonomy" id="65505"/>
    <lineage>
        <taxon>Bacteria</taxon>
        <taxon>Bacillati</taxon>
        <taxon>Actinomycetota</taxon>
        <taxon>Actinomycetes</taxon>
        <taxon>Micromonosporales</taxon>
        <taxon>Micromonosporaceae</taxon>
        <taxon>Virgisporangium</taxon>
    </lineage>
</organism>